<sequence>MLRLDDRDIQILKVLSAEGRISKADLARRVNLSPSPCWERLKRLEEAGVIAGYHAEVSLKKVAPHVVVFVAAELESHRSENFQAFERAVQRHEEIVACWALGGGFDYLLQIVARDIDSYQRLIDQLLESNLGLARYFTYIVTKPVKSGNAMPFETLMPDIGIPKNVTSDKEK</sequence>
<dbReference type="CDD" id="cd00090">
    <property type="entry name" value="HTH_ARSR"/>
    <property type="match status" value="1"/>
</dbReference>
<dbReference type="InterPro" id="IPR019888">
    <property type="entry name" value="Tscrpt_reg_AsnC-like"/>
</dbReference>
<dbReference type="PANTHER" id="PTHR30154">
    <property type="entry name" value="LEUCINE-RESPONSIVE REGULATORY PROTEIN"/>
    <property type="match status" value="1"/>
</dbReference>
<dbReference type="InterPro" id="IPR011991">
    <property type="entry name" value="ArsR-like_HTH"/>
</dbReference>
<dbReference type="RefSeq" id="WP_160775717.1">
    <property type="nucleotide sequence ID" value="NZ_WUMV01000003.1"/>
</dbReference>
<proteinExistence type="predicted"/>
<evidence type="ECO:0000256" key="1">
    <source>
        <dbReference type="ARBA" id="ARBA00023015"/>
    </source>
</evidence>
<dbReference type="InterPro" id="IPR011008">
    <property type="entry name" value="Dimeric_a/b-barrel"/>
</dbReference>
<keyword evidence="3" id="KW-0804">Transcription</keyword>
<dbReference type="GO" id="GO:0006355">
    <property type="term" value="P:regulation of DNA-templated transcription"/>
    <property type="evidence" value="ECO:0007669"/>
    <property type="project" value="UniProtKB-ARBA"/>
</dbReference>
<reference evidence="5 6" key="1">
    <citation type="submission" date="2019-12" db="EMBL/GenBank/DDBJ databases">
        <authorList>
            <person name="Li M."/>
        </authorList>
    </citation>
    <scope>NUCLEOTIDE SEQUENCE [LARGE SCALE GENOMIC DNA]</scope>
    <source>
        <strain evidence="5 6">GBMRC 2046</strain>
    </source>
</reference>
<dbReference type="GO" id="GO:0043565">
    <property type="term" value="F:sequence-specific DNA binding"/>
    <property type="evidence" value="ECO:0007669"/>
    <property type="project" value="InterPro"/>
</dbReference>
<evidence type="ECO:0000259" key="4">
    <source>
        <dbReference type="PROSITE" id="PS50956"/>
    </source>
</evidence>
<comment type="caution">
    <text evidence="5">The sequence shown here is derived from an EMBL/GenBank/DDBJ whole genome shotgun (WGS) entry which is preliminary data.</text>
</comment>
<evidence type="ECO:0000256" key="3">
    <source>
        <dbReference type="ARBA" id="ARBA00023163"/>
    </source>
</evidence>
<name>A0A7X3LUY6_9HYPH</name>
<protein>
    <submittedName>
        <fullName evidence="5">Winged helix-turn-helix transcriptional regulator</fullName>
    </submittedName>
</protein>
<dbReference type="GO" id="GO:0043200">
    <property type="term" value="P:response to amino acid"/>
    <property type="evidence" value="ECO:0007669"/>
    <property type="project" value="TreeGrafter"/>
</dbReference>
<dbReference type="InterPro" id="IPR000485">
    <property type="entry name" value="AsnC-type_HTH_dom"/>
</dbReference>
<feature type="domain" description="HTH asnC-type" evidence="4">
    <location>
        <begin position="4"/>
        <end position="65"/>
    </location>
</feature>
<dbReference type="SUPFAM" id="SSF54909">
    <property type="entry name" value="Dimeric alpha+beta barrel"/>
    <property type="match status" value="1"/>
</dbReference>
<dbReference type="Proteomes" id="UP000433101">
    <property type="component" value="Unassembled WGS sequence"/>
</dbReference>
<evidence type="ECO:0000313" key="5">
    <source>
        <dbReference type="EMBL" id="MXN65545.1"/>
    </source>
</evidence>
<dbReference type="AlphaFoldDB" id="A0A7X3LUY6"/>
<keyword evidence="2" id="KW-0238">DNA-binding</keyword>
<dbReference type="PANTHER" id="PTHR30154:SF34">
    <property type="entry name" value="TRANSCRIPTIONAL REGULATOR AZLB"/>
    <property type="match status" value="1"/>
</dbReference>
<dbReference type="Gene3D" id="1.10.10.10">
    <property type="entry name" value="Winged helix-like DNA-binding domain superfamily/Winged helix DNA-binding domain"/>
    <property type="match status" value="1"/>
</dbReference>
<dbReference type="PRINTS" id="PR00033">
    <property type="entry name" value="HTHASNC"/>
</dbReference>
<dbReference type="PROSITE" id="PS00519">
    <property type="entry name" value="HTH_ASNC_1"/>
    <property type="match status" value="1"/>
</dbReference>
<evidence type="ECO:0000313" key="6">
    <source>
        <dbReference type="Proteomes" id="UP000433101"/>
    </source>
</evidence>
<gene>
    <name evidence="5" type="ORF">GR183_11590</name>
</gene>
<keyword evidence="1" id="KW-0805">Transcription regulation</keyword>
<organism evidence="5 6">
    <name type="scientific">Stappia sediminis</name>
    <dbReference type="NCBI Taxonomy" id="2692190"/>
    <lineage>
        <taxon>Bacteria</taxon>
        <taxon>Pseudomonadati</taxon>
        <taxon>Pseudomonadota</taxon>
        <taxon>Alphaproteobacteria</taxon>
        <taxon>Hyphomicrobiales</taxon>
        <taxon>Stappiaceae</taxon>
        <taxon>Stappia</taxon>
    </lineage>
</organism>
<dbReference type="InterPro" id="IPR036388">
    <property type="entry name" value="WH-like_DNA-bd_sf"/>
</dbReference>
<dbReference type="SUPFAM" id="SSF46785">
    <property type="entry name" value="Winged helix' DNA-binding domain"/>
    <property type="match status" value="1"/>
</dbReference>
<dbReference type="InterPro" id="IPR036390">
    <property type="entry name" value="WH_DNA-bd_sf"/>
</dbReference>
<dbReference type="Gene3D" id="3.30.70.920">
    <property type="match status" value="1"/>
</dbReference>
<dbReference type="SMART" id="SM00344">
    <property type="entry name" value="HTH_ASNC"/>
    <property type="match status" value="1"/>
</dbReference>
<dbReference type="GO" id="GO:0005829">
    <property type="term" value="C:cytosol"/>
    <property type="evidence" value="ECO:0007669"/>
    <property type="project" value="TreeGrafter"/>
</dbReference>
<dbReference type="InterPro" id="IPR019887">
    <property type="entry name" value="Tscrpt_reg_AsnC/Lrp_C"/>
</dbReference>
<accession>A0A7X3LUY6</accession>
<dbReference type="PROSITE" id="PS50956">
    <property type="entry name" value="HTH_ASNC_2"/>
    <property type="match status" value="1"/>
</dbReference>
<dbReference type="EMBL" id="WUMV01000003">
    <property type="protein sequence ID" value="MXN65545.1"/>
    <property type="molecule type" value="Genomic_DNA"/>
</dbReference>
<dbReference type="Pfam" id="PF01037">
    <property type="entry name" value="AsnC_trans_reg"/>
    <property type="match status" value="1"/>
</dbReference>
<evidence type="ECO:0000256" key="2">
    <source>
        <dbReference type="ARBA" id="ARBA00023125"/>
    </source>
</evidence>
<dbReference type="InterPro" id="IPR019885">
    <property type="entry name" value="Tscrpt_reg_HTH_AsnC-type_CS"/>
</dbReference>
<dbReference type="Pfam" id="PF13412">
    <property type="entry name" value="HTH_24"/>
    <property type="match status" value="1"/>
</dbReference>
<keyword evidence="6" id="KW-1185">Reference proteome</keyword>